<dbReference type="AlphaFoldDB" id="A0A395MSN0"/>
<evidence type="ECO:0000313" key="3">
    <source>
        <dbReference type="Proteomes" id="UP000265631"/>
    </source>
</evidence>
<organism evidence="2 3">
    <name type="scientific">Fusarium flagelliforme</name>
    <dbReference type="NCBI Taxonomy" id="2675880"/>
    <lineage>
        <taxon>Eukaryota</taxon>
        <taxon>Fungi</taxon>
        <taxon>Dikarya</taxon>
        <taxon>Ascomycota</taxon>
        <taxon>Pezizomycotina</taxon>
        <taxon>Sordariomycetes</taxon>
        <taxon>Hypocreomycetidae</taxon>
        <taxon>Hypocreales</taxon>
        <taxon>Nectriaceae</taxon>
        <taxon>Fusarium</taxon>
        <taxon>Fusarium incarnatum-equiseti species complex</taxon>
    </lineage>
</organism>
<gene>
    <name evidence="2" type="ORF">FIE12Z_5028</name>
</gene>
<dbReference type="STRING" id="2594813.A0A395MSN0"/>
<feature type="region of interest" description="Disordered" evidence="1">
    <location>
        <begin position="263"/>
        <end position="301"/>
    </location>
</feature>
<evidence type="ECO:0000313" key="2">
    <source>
        <dbReference type="EMBL" id="RFN50790.1"/>
    </source>
</evidence>
<dbReference type="PANTHER" id="PTHR38166">
    <property type="entry name" value="C2H2-TYPE DOMAIN-CONTAINING PROTEIN-RELATED"/>
    <property type="match status" value="1"/>
</dbReference>
<reference evidence="2 3" key="1">
    <citation type="journal article" date="2018" name="PLoS Pathog.">
        <title>Evolution of structural diversity of trichothecenes, a family of toxins produced by plant pathogenic and entomopathogenic fungi.</title>
        <authorList>
            <person name="Proctor R.H."/>
            <person name="McCormick S.P."/>
            <person name="Kim H.S."/>
            <person name="Cardoza R.E."/>
            <person name="Stanley A.M."/>
            <person name="Lindo L."/>
            <person name="Kelly A."/>
            <person name="Brown D.W."/>
            <person name="Lee T."/>
            <person name="Vaughan M.M."/>
            <person name="Alexander N.J."/>
            <person name="Busman M."/>
            <person name="Gutierrez S."/>
        </authorList>
    </citation>
    <scope>NUCLEOTIDE SEQUENCE [LARGE SCALE GENOMIC DNA]</scope>
    <source>
        <strain evidence="2 3">NRRL 13405</strain>
    </source>
</reference>
<dbReference type="EMBL" id="PXXK01000128">
    <property type="protein sequence ID" value="RFN50790.1"/>
    <property type="molecule type" value="Genomic_DNA"/>
</dbReference>
<proteinExistence type="predicted"/>
<keyword evidence="3" id="KW-1185">Reference proteome</keyword>
<sequence>MAQAREQLTAGLVSPSDHGGNDDDEDCTQRFRDLEENKQEYEVVERSARQMVDLRFPKATVSLRERMAESIATRRVRALYLEQHQKQTSTSGKPDPKLDRLRATEERESHPSAQLRQQQETILLPHPIDDSKLLMDPICPASEVSDETQWIAEELQKHLERNHQREVTDSLRKTVMKHSLVYDQHALQYCPFCDCFPEEIEDRYADRNADEAQEALEQHVKGHLLSLSLIPASVEIAEDDVVTQGFRERDRLLAPVEVADEDAIPQGFRERKREHGKTRIFSPNSSTGNPRKKPRRSDPNGVRFACPYHKKNWARYSSGPCNGKGFENIDRLKTHLKDYHDLSEHWRRCHICKKRFLRDQLDTHSPCERRDEWDDYEDGYDVDQAQDLKKDETRTRKNPPESCWKAIFRVLFPNWPADHDTPSPYQAKTGSTDYTDAIHQHRNGVMGDHTMSQLGDCQSNDERRQVLEPFFRELERNLVYTQMTTGHLPPRPVSAQPTIVVNTQPPQYQLPPVPQLAYNYGHGRRLQLPTPALSSSDANSHRHLQSVDPSDTFTDWTEFSDQMSIGLDSLGSYQAMNSSNTLPQFNTERTITVAQQPMGNTSHNPVPDFAAGNEETALDDWTTFLNGPQHQPQSVGGYLVQDDLKQEDYDENEMPSMAP</sequence>
<feature type="compositionally biased region" description="Basic and acidic residues" evidence="1">
    <location>
        <begin position="94"/>
        <end position="110"/>
    </location>
</feature>
<evidence type="ECO:0000256" key="1">
    <source>
        <dbReference type="SAM" id="MobiDB-lite"/>
    </source>
</evidence>
<dbReference type="Proteomes" id="UP000265631">
    <property type="component" value="Unassembled WGS sequence"/>
</dbReference>
<dbReference type="PANTHER" id="PTHR38166:SF1">
    <property type="entry name" value="C2H2-TYPE DOMAIN-CONTAINING PROTEIN"/>
    <property type="match status" value="1"/>
</dbReference>
<protein>
    <submittedName>
        <fullName evidence="2">Putative ankyrin repeat protein</fullName>
    </submittedName>
</protein>
<feature type="region of interest" description="Disordered" evidence="1">
    <location>
        <begin position="1"/>
        <end position="28"/>
    </location>
</feature>
<accession>A0A395MSN0</accession>
<name>A0A395MSN0_9HYPO</name>
<comment type="caution">
    <text evidence="2">The sequence shown here is derived from an EMBL/GenBank/DDBJ whole genome shotgun (WGS) entry which is preliminary data.</text>
</comment>
<feature type="region of interest" description="Disordered" evidence="1">
    <location>
        <begin position="82"/>
        <end position="116"/>
    </location>
</feature>